<protein>
    <submittedName>
        <fullName evidence="2">Uncharacterized protein</fullName>
    </submittedName>
</protein>
<reference evidence="2 3" key="1">
    <citation type="submission" date="2019-06" db="EMBL/GenBank/DDBJ databases">
        <title>Draft genomes of female and male turbot (Scophthalmus maximus).</title>
        <authorList>
            <person name="Xu H."/>
            <person name="Xu X.-W."/>
            <person name="Shao C."/>
            <person name="Chen S."/>
        </authorList>
    </citation>
    <scope>NUCLEOTIDE SEQUENCE [LARGE SCALE GENOMIC DNA]</scope>
    <source>
        <strain evidence="2">Ysfricsl-2016a</strain>
        <tissue evidence="2">Blood</tissue>
    </source>
</reference>
<feature type="region of interest" description="Disordered" evidence="1">
    <location>
        <begin position="22"/>
        <end position="41"/>
    </location>
</feature>
<organism evidence="2 3">
    <name type="scientific">Scophthalmus maximus</name>
    <name type="common">Turbot</name>
    <name type="synonym">Psetta maxima</name>
    <dbReference type="NCBI Taxonomy" id="52904"/>
    <lineage>
        <taxon>Eukaryota</taxon>
        <taxon>Metazoa</taxon>
        <taxon>Chordata</taxon>
        <taxon>Craniata</taxon>
        <taxon>Vertebrata</taxon>
        <taxon>Euteleostomi</taxon>
        <taxon>Actinopterygii</taxon>
        <taxon>Neopterygii</taxon>
        <taxon>Teleostei</taxon>
        <taxon>Neoteleostei</taxon>
        <taxon>Acanthomorphata</taxon>
        <taxon>Carangaria</taxon>
        <taxon>Pleuronectiformes</taxon>
        <taxon>Pleuronectoidei</taxon>
        <taxon>Scophthalmidae</taxon>
        <taxon>Scophthalmus</taxon>
    </lineage>
</organism>
<gene>
    <name evidence="2" type="ORF">F2P81_009964</name>
</gene>
<evidence type="ECO:0000256" key="1">
    <source>
        <dbReference type="SAM" id="MobiDB-lite"/>
    </source>
</evidence>
<evidence type="ECO:0000313" key="3">
    <source>
        <dbReference type="Proteomes" id="UP000438429"/>
    </source>
</evidence>
<dbReference type="EMBL" id="VEVO01000009">
    <property type="protein sequence ID" value="KAF0037090.1"/>
    <property type="molecule type" value="Genomic_DNA"/>
</dbReference>
<dbReference type="Proteomes" id="UP000438429">
    <property type="component" value="Unassembled WGS sequence"/>
</dbReference>
<sequence>METLNSLLNQEGWHGGAVVNTTAVSEPDGSAGGPPVSEPIEPGPPSVDVSVDRLLCDFTQCSDERGRRVMTVQDGSYSSWQQRWRPEHYSLPSFAHVTMNLPHLGEDFHEDFREDFRKDFREDFRKDFRKDFREDFRKDFRKDFREDFPVESGLGHVHAVCVQPQSIGTLLQIRSQIAKWADGRNRVMNFDVQ</sequence>
<comment type="caution">
    <text evidence="2">The sequence shown here is derived from an EMBL/GenBank/DDBJ whole genome shotgun (WGS) entry which is preliminary data.</text>
</comment>
<evidence type="ECO:0000313" key="2">
    <source>
        <dbReference type="EMBL" id="KAF0037090.1"/>
    </source>
</evidence>
<name>A0A6A4SZ41_SCOMX</name>
<proteinExistence type="predicted"/>
<accession>A0A6A4SZ41</accession>
<dbReference type="AlphaFoldDB" id="A0A6A4SZ41"/>